<sequence length="39" mass="4301">MISKTKPGNGIRIHKGSARSDTEWDIALPLIATLVRKPE</sequence>
<geneLocation type="plasmid" evidence="1 2">
    <name>AZOBR_p3</name>
</geneLocation>
<accession>A0A9P1NQX3</accession>
<proteinExistence type="predicted"/>
<evidence type="ECO:0000313" key="1">
    <source>
        <dbReference type="EMBL" id="CCD02301.1"/>
    </source>
</evidence>
<name>A0A9P1NQX3_9PROT</name>
<protein>
    <submittedName>
        <fullName evidence="1">Uncharacterized protein</fullName>
    </submittedName>
</protein>
<dbReference type="EMBL" id="HE577330">
    <property type="protein sequence ID" value="CCD02301.1"/>
    <property type="molecule type" value="Genomic_DNA"/>
</dbReference>
<dbReference type="Proteomes" id="UP000007319">
    <property type="component" value="Plasmid AZOBR_p3"/>
</dbReference>
<gene>
    <name evidence="1" type="ORF">AZOBR_p310043</name>
</gene>
<dbReference type="KEGG" id="abs:AZOBR_p310043"/>
<organism evidence="1 2">
    <name type="scientific">Azospirillum baldaniorum</name>
    <dbReference type="NCBI Taxonomy" id="1064539"/>
    <lineage>
        <taxon>Bacteria</taxon>
        <taxon>Pseudomonadati</taxon>
        <taxon>Pseudomonadota</taxon>
        <taxon>Alphaproteobacteria</taxon>
        <taxon>Rhodospirillales</taxon>
        <taxon>Azospirillaceae</taxon>
        <taxon>Azospirillum</taxon>
    </lineage>
</organism>
<evidence type="ECO:0000313" key="2">
    <source>
        <dbReference type="Proteomes" id="UP000007319"/>
    </source>
</evidence>
<keyword evidence="2" id="KW-1185">Reference proteome</keyword>
<keyword evidence="1" id="KW-0614">Plasmid</keyword>
<dbReference type="AlphaFoldDB" id="A0A9P1NQX3"/>
<reference evidence="1 2" key="1">
    <citation type="journal article" date="2011" name="PLoS Genet.">
        <title>Azospirillum genomes reveal transition of bacteria from aquatic to terrestrial environments.</title>
        <authorList>
            <person name="Wisniewski-Dye F."/>
            <person name="Borziak K."/>
            <person name="Khalsa-Moyers G."/>
            <person name="Alexandre G."/>
            <person name="Sukharnikov L.O."/>
            <person name="Wuichet K."/>
            <person name="Hurst G.B."/>
            <person name="McDonald W.H."/>
            <person name="Robertson J.S."/>
            <person name="Barbe V."/>
            <person name="Calteau A."/>
            <person name="Rouy Z."/>
            <person name="Mangenot S."/>
            <person name="Prigent-Combaret C."/>
            <person name="Normand P."/>
            <person name="Boyer M."/>
            <person name="Siguier P."/>
            <person name="Dessaux Y."/>
            <person name="Elmerich C."/>
            <person name="Condemine G."/>
            <person name="Krishnen G."/>
            <person name="Kennedy I."/>
            <person name="Paterson A.H."/>
            <person name="Gonzalez V."/>
            <person name="Mavingui P."/>
            <person name="Zhulin I.B."/>
        </authorList>
    </citation>
    <scope>NUCLEOTIDE SEQUENCE [LARGE SCALE GENOMIC DNA]</scope>
    <source>
        <strain evidence="1 2">Sp245</strain>
    </source>
</reference>